<feature type="domain" description="TNFR-Cys" evidence="4">
    <location>
        <begin position="41"/>
        <end position="88"/>
    </location>
</feature>
<protein>
    <recommendedName>
        <fullName evidence="4">TNFR-Cys domain-containing protein</fullName>
    </recommendedName>
</protein>
<evidence type="ECO:0000313" key="6">
    <source>
        <dbReference type="Proteomes" id="UP001274896"/>
    </source>
</evidence>
<feature type="repeat" description="TNFR-Cys" evidence="1">
    <location>
        <begin position="41"/>
        <end position="88"/>
    </location>
</feature>
<reference evidence="5" key="1">
    <citation type="submission" date="2023-06" db="EMBL/GenBank/DDBJ databases">
        <title>Male Hemibagrus guttatus genome.</title>
        <authorList>
            <person name="Bian C."/>
        </authorList>
    </citation>
    <scope>NUCLEOTIDE SEQUENCE</scope>
    <source>
        <strain evidence="5">Male_cb2023</strain>
        <tissue evidence="5">Muscle</tissue>
    </source>
</reference>
<dbReference type="Proteomes" id="UP001274896">
    <property type="component" value="Unassembled WGS sequence"/>
</dbReference>
<evidence type="ECO:0000256" key="1">
    <source>
        <dbReference type="PROSITE-ProRule" id="PRU00206"/>
    </source>
</evidence>
<dbReference type="Pfam" id="PF00020">
    <property type="entry name" value="TNFR_c6"/>
    <property type="match status" value="1"/>
</dbReference>
<feature type="signal peptide" evidence="3">
    <location>
        <begin position="1"/>
        <end position="25"/>
    </location>
</feature>
<feature type="chain" id="PRO_5042175000" description="TNFR-Cys domain-containing protein" evidence="3">
    <location>
        <begin position="26"/>
        <end position="140"/>
    </location>
</feature>
<feature type="disulfide bond" evidence="1">
    <location>
        <begin position="70"/>
        <end position="88"/>
    </location>
</feature>
<organism evidence="5 6">
    <name type="scientific">Hemibagrus guttatus</name>
    <dbReference type="NCBI Taxonomy" id="175788"/>
    <lineage>
        <taxon>Eukaryota</taxon>
        <taxon>Metazoa</taxon>
        <taxon>Chordata</taxon>
        <taxon>Craniata</taxon>
        <taxon>Vertebrata</taxon>
        <taxon>Euteleostomi</taxon>
        <taxon>Actinopterygii</taxon>
        <taxon>Neopterygii</taxon>
        <taxon>Teleostei</taxon>
        <taxon>Ostariophysi</taxon>
        <taxon>Siluriformes</taxon>
        <taxon>Bagridae</taxon>
        <taxon>Hemibagrus</taxon>
    </lineage>
</organism>
<comment type="caution">
    <text evidence="5">The sequence shown here is derived from an EMBL/GenBank/DDBJ whole genome shotgun (WGS) entry which is preliminary data.</text>
</comment>
<evidence type="ECO:0000313" key="5">
    <source>
        <dbReference type="EMBL" id="KAK3512718.1"/>
    </source>
</evidence>
<keyword evidence="1" id="KW-1015">Disulfide bond</keyword>
<sequence>MGFWRKINIGMPLLAAVMLDLHVKSCPEDQFQHLDQICCHFCRKGSFVAKNCTRNKNSIVGVTCSPCSKCADGMQMIAPCTNFTDTQCSMKGNEKALPVELLYVIVPVVLIMIIAAVGYKWCSRRSTSREPAEETFKIMI</sequence>
<feature type="disulfide bond" evidence="1">
    <location>
        <begin position="67"/>
        <end position="80"/>
    </location>
</feature>
<dbReference type="AlphaFoldDB" id="A0AAE0UPF3"/>
<comment type="caution">
    <text evidence="1">Lacks conserved residue(s) required for the propagation of feature annotation.</text>
</comment>
<proteinExistence type="predicted"/>
<keyword evidence="2" id="KW-0812">Transmembrane</keyword>
<dbReference type="Gene3D" id="2.10.50.10">
    <property type="entry name" value="Tumor Necrosis Factor Receptor, subunit A, domain 2"/>
    <property type="match status" value="2"/>
</dbReference>
<feature type="transmembrane region" description="Helical" evidence="2">
    <location>
        <begin position="101"/>
        <end position="119"/>
    </location>
</feature>
<dbReference type="EMBL" id="JAUCMX010000023">
    <property type="protein sequence ID" value="KAK3512718.1"/>
    <property type="molecule type" value="Genomic_DNA"/>
</dbReference>
<accession>A0AAE0UPF3</accession>
<keyword evidence="2" id="KW-1133">Transmembrane helix</keyword>
<evidence type="ECO:0000256" key="3">
    <source>
        <dbReference type="SAM" id="SignalP"/>
    </source>
</evidence>
<keyword evidence="3" id="KW-0732">Signal</keyword>
<evidence type="ECO:0000259" key="4">
    <source>
        <dbReference type="PROSITE" id="PS50050"/>
    </source>
</evidence>
<name>A0AAE0UPF3_9TELE</name>
<keyword evidence="2" id="KW-0472">Membrane</keyword>
<dbReference type="InterPro" id="IPR001368">
    <property type="entry name" value="TNFR/NGFR_Cys_rich_reg"/>
</dbReference>
<dbReference type="PROSITE" id="PS50050">
    <property type="entry name" value="TNFR_NGFR_2"/>
    <property type="match status" value="1"/>
</dbReference>
<gene>
    <name evidence="5" type="ORF">QTP70_023502</name>
</gene>
<evidence type="ECO:0000256" key="2">
    <source>
        <dbReference type="SAM" id="Phobius"/>
    </source>
</evidence>
<keyword evidence="6" id="KW-1185">Reference proteome</keyword>